<dbReference type="GO" id="GO:0006351">
    <property type="term" value="P:DNA-templated transcription"/>
    <property type="evidence" value="ECO:0007669"/>
    <property type="project" value="InterPro"/>
</dbReference>
<proteinExistence type="predicted"/>
<dbReference type="InterPro" id="IPR050613">
    <property type="entry name" value="Sec_Metabolite_Reg"/>
</dbReference>
<dbReference type="GO" id="GO:0008270">
    <property type="term" value="F:zinc ion binding"/>
    <property type="evidence" value="ECO:0007669"/>
    <property type="project" value="InterPro"/>
</dbReference>
<evidence type="ECO:0000256" key="4">
    <source>
        <dbReference type="SAM" id="MobiDB-lite"/>
    </source>
</evidence>
<sequence>MLPAPKRKQRVVSSCIPCYSKKQKCNRQYPCNHCTRRRRPEECTYISNPRLSPSRQTNVGAGTGQDSIAPSSQRLLEAPPVESNQQLAPLPERERLENHQQASLADLFGYFDDSDSNTLGLLRQLKVEETRPWQSNYTNLTGDVLDAARHEMAKIPARPILDFLLQYFIHEVNWMNQLVHPPSFLAEYEDWWTRRPIIRLLDVEFAVLVLRISAYCSQFLPSPAHTADMIRGVSLTEIRYQCTRIAQVLEKICAQADTTGSLIRVQHLCFAALNQQCEGNIKLSWATFGSAIGVAQMIGIHREPTGTASQVMDEFEREMRRRIFCNLYIWDARLSSSLERLPFLSDGFCTTSLPKVHQIADLEKSGAPEAFMERILQARLARFWNNFIGSRNSSVSYDPSAAEERYERFCAEFIMNIPAPFALDPNKEWDLGVPNLGRQRQLFHVAIYNSVCNNFKPLLRLEPSQIADLPKYKQAILHHQKRSLARAALNMLDAITKLHRLLGATHTRLFDIIFHTFEAAVLLSCLCLVGGPDYSDDMDSTQIGLDDDGSGFPAFFRLVDPLATRPMDISQVRCVEAIREAHERLQMLADLNAMAEAGAKTLGRLLGRIGECGTPEGDVLDTPSSSSMTHIITASSGPMMAKFQMPHADIDLMSEDMNWSSIIGISETDLSLSLTNVDIELSHF</sequence>
<dbReference type="PROSITE" id="PS50048">
    <property type="entry name" value="ZN2_CY6_FUNGAL_2"/>
    <property type="match status" value="1"/>
</dbReference>
<dbReference type="GO" id="GO:0005634">
    <property type="term" value="C:nucleus"/>
    <property type="evidence" value="ECO:0007669"/>
    <property type="project" value="UniProtKB-SubCell"/>
</dbReference>
<dbReference type="PANTHER" id="PTHR31001:SF87">
    <property type="entry name" value="COL-21"/>
    <property type="match status" value="1"/>
</dbReference>
<keyword evidence="7" id="KW-1185">Reference proteome</keyword>
<evidence type="ECO:0000256" key="3">
    <source>
        <dbReference type="ARBA" id="ARBA00023242"/>
    </source>
</evidence>
<gene>
    <name evidence="6" type="ORF">Daesc_008901</name>
</gene>
<evidence type="ECO:0000256" key="1">
    <source>
        <dbReference type="ARBA" id="ARBA00004123"/>
    </source>
</evidence>
<dbReference type="EMBL" id="JBANMG010000008">
    <property type="protein sequence ID" value="KAK6950573.1"/>
    <property type="molecule type" value="Genomic_DNA"/>
</dbReference>
<accession>A0AAX6MDN0</accession>
<dbReference type="InterPro" id="IPR036864">
    <property type="entry name" value="Zn2-C6_fun-type_DNA-bd_sf"/>
</dbReference>
<keyword evidence="3" id="KW-0539">Nucleus</keyword>
<dbReference type="SMART" id="SM00066">
    <property type="entry name" value="GAL4"/>
    <property type="match status" value="1"/>
</dbReference>
<protein>
    <recommendedName>
        <fullName evidence="5">Zn(2)-C6 fungal-type domain-containing protein</fullName>
    </recommendedName>
</protein>
<dbReference type="PANTHER" id="PTHR31001">
    <property type="entry name" value="UNCHARACTERIZED TRANSCRIPTIONAL REGULATORY PROTEIN"/>
    <property type="match status" value="1"/>
</dbReference>
<dbReference type="InterPro" id="IPR007219">
    <property type="entry name" value="XnlR_reg_dom"/>
</dbReference>
<dbReference type="CDD" id="cd12148">
    <property type="entry name" value="fungal_TF_MHR"/>
    <property type="match status" value="1"/>
</dbReference>
<dbReference type="AlphaFoldDB" id="A0AAX6MDN0"/>
<comment type="caution">
    <text evidence="6">The sequence shown here is derived from an EMBL/GenBank/DDBJ whole genome shotgun (WGS) entry which is preliminary data.</text>
</comment>
<dbReference type="GO" id="GO:0000981">
    <property type="term" value="F:DNA-binding transcription factor activity, RNA polymerase II-specific"/>
    <property type="evidence" value="ECO:0007669"/>
    <property type="project" value="InterPro"/>
</dbReference>
<feature type="region of interest" description="Disordered" evidence="4">
    <location>
        <begin position="46"/>
        <end position="69"/>
    </location>
</feature>
<dbReference type="SUPFAM" id="SSF57701">
    <property type="entry name" value="Zn2/Cys6 DNA-binding domain"/>
    <property type="match status" value="1"/>
</dbReference>
<dbReference type="Proteomes" id="UP001369815">
    <property type="component" value="Unassembled WGS sequence"/>
</dbReference>
<dbReference type="InterPro" id="IPR001138">
    <property type="entry name" value="Zn2Cys6_DnaBD"/>
</dbReference>
<dbReference type="Pfam" id="PF04082">
    <property type="entry name" value="Fungal_trans"/>
    <property type="match status" value="1"/>
</dbReference>
<keyword evidence="2" id="KW-0479">Metal-binding</keyword>
<reference evidence="6 7" key="1">
    <citation type="journal article" date="2024" name="Front Chem Biol">
        <title>Unveiling the potential of Daldinia eschscholtzii MFLUCC 19-0629 through bioactivity and bioinformatics studies for enhanced sustainable agriculture production.</title>
        <authorList>
            <person name="Brooks S."/>
            <person name="Weaver J.A."/>
            <person name="Klomchit A."/>
            <person name="Alharthi S.A."/>
            <person name="Onlamun T."/>
            <person name="Nurani R."/>
            <person name="Vong T.K."/>
            <person name="Alberti F."/>
            <person name="Greco C."/>
        </authorList>
    </citation>
    <scope>NUCLEOTIDE SEQUENCE [LARGE SCALE GENOMIC DNA]</scope>
    <source>
        <strain evidence="6">MFLUCC 19-0629</strain>
    </source>
</reference>
<dbReference type="Gene3D" id="4.10.240.10">
    <property type="entry name" value="Zn(2)-C6 fungal-type DNA-binding domain"/>
    <property type="match status" value="1"/>
</dbReference>
<evidence type="ECO:0000313" key="7">
    <source>
        <dbReference type="Proteomes" id="UP001369815"/>
    </source>
</evidence>
<evidence type="ECO:0000313" key="6">
    <source>
        <dbReference type="EMBL" id="KAK6950573.1"/>
    </source>
</evidence>
<evidence type="ECO:0000256" key="2">
    <source>
        <dbReference type="ARBA" id="ARBA00022723"/>
    </source>
</evidence>
<dbReference type="GO" id="GO:0003677">
    <property type="term" value="F:DNA binding"/>
    <property type="evidence" value="ECO:0007669"/>
    <property type="project" value="InterPro"/>
</dbReference>
<organism evidence="6 7">
    <name type="scientific">Daldinia eschscholtzii</name>
    <dbReference type="NCBI Taxonomy" id="292717"/>
    <lineage>
        <taxon>Eukaryota</taxon>
        <taxon>Fungi</taxon>
        <taxon>Dikarya</taxon>
        <taxon>Ascomycota</taxon>
        <taxon>Pezizomycotina</taxon>
        <taxon>Sordariomycetes</taxon>
        <taxon>Xylariomycetidae</taxon>
        <taxon>Xylariales</taxon>
        <taxon>Hypoxylaceae</taxon>
        <taxon>Daldinia</taxon>
    </lineage>
</organism>
<feature type="domain" description="Zn(2)-C6 fungal-type" evidence="5">
    <location>
        <begin position="14"/>
        <end position="45"/>
    </location>
</feature>
<dbReference type="SMART" id="SM00906">
    <property type="entry name" value="Fungal_trans"/>
    <property type="match status" value="1"/>
</dbReference>
<comment type="subcellular location">
    <subcellularLocation>
        <location evidence="1">Nucleus</location>
    </subcellularLocation>
</comment>
<evidence type="ECO:0000259" key="5">
    <source>
        <dbReference type="PROSITE" id="PS50048"/>
    </source>
</evidence>
<name>A0AAX6MDN0_9PEZI</name>